<feature type="domain" description="Retroviral polymerase SH3-like" evidence="2">
    <location>
        <begin position="51"/>
        <end position="106"/>
    </location>
</feature>
<gene>
    <name evidence="3" type="ORF">KIW84_040865</name>
</gene>
<dbReference type="Gramene" id="Psat04G0086500-T1">
    <property type="protein sequence ID" value="KAI5415607.1"/>
    <property type="gene ID" value="KIW84_040865"/>
</dbReference>
<proteinExistence type="predicted"/>
<accession>A0A9D4X8P5</accession>
<evidence type="ECO:0000313" key="3">
    <source>
        <dbReference type="EMBL" id="KAI5415607.1"/>
    </source>
</evidence>
<organism evidence="3 4">
    <name type="scientific">Pisum sativum</name>
    <name type="common">Garden pea</name>
    <name type="synonym">Lathyrus oleraceus</name>
    <dbReference type="NCBI Taxonomy" id="3888"/>
    <lineage>
        <taxon>Eukaryota</taxon>
        <taxon>Viridiplantae</taxon>
        <taxon>Streptophyta</taxon>
        <taxon>Embryophyta</taxon>
        <taxon>Tracheophyta</taxon>
        <taxon>Spermatophyta</taxon>
        <taxon>Magnoliopsida</taxon>
        <taxon>eudicotyledons</taxon>
        <taxon>Gunneridae</taxon>
        <taxon>Pentapetalae</taxon>
        <taxon>rosids</taxon>
        <taxon>fabids</taxon>
        <taxon>Fabales</taxon>
        <taxon>Fabaceae</taxon>
        <taxon>Papilionoideae</taxon>
        <taxon>50 kb inversion clade</taxon>
        <taxon>NPAAA clade</taxon>
        <taxon>Hologalegina</taxon>
        <taxon>IRL clade</taxon>
        <taxon>Fabeae</taxon>
        <taxon>Lathyrus</taxon>
    </lineage>
</organism>
<protein>
    <recommendedName>
        <fullName evidence="2">Retroviral polymerase SH3-like domain-containing protein</fullName>
    </recommendedName>
</protein>
<feature type="compositionally biased region" description="Basic and acidic residues" evidence="1">
    <location>
        <begin position="127"/>
        <end position="159"/>
    </location>
</feature>
<sequence>MIGDFGLDGLDVKLVTFGKERILIRHILNKTPYELLKGRKPNVSHLHVFGCKCFVLNNGKENLGKFDSKADEGIFLGYSQSSKAYRVYNKRLHIVEESMHVSFDESYPKIVREGIFVDGAGVTSENIIKDQEEKSVEPNPEKVKEKPNHVSENKEDDHPINNNDLPLECKSSKDHPVIPQF</sequence>
<reference evidence="3 4" key="1">
    <citation type="journal article" date="2022" name="Nat. Genet.">
        <title>Improved pea reference genome and pan-genome highlight genomic features and evolutionary characteristics.</title>
        <authorList>
            <person name="Yang T."/>
            <person name="Liu R."/>
            <person name="Luo Y."/>
            <person name="Hu S."/>
            <person name="Wang D."/>
            <person name="Wang C."/>
            <person name="Pandey M.K."/>
            <person name="Ge S."/>
            <person name="Xu Q."/>
            <person name="Li N."/>
            <person name="Li G."/>
            <person name="Huang Y."/>
            <person name="Saxena R.K."/>
            <person name="Ji Y."/>
            <person name="Li M."/>
            <person name="Yan X."/>
            <person name="He Y."/>
            <person name="Liu Y."/>
            <person name="Wang X."/>
            <person name="Xiang C."/>
            <person name="Varshney R.K."/>
            <person name="Ding H."/>
            <person name="Gao S."/>
            <person name="Zong X."/>
        </authorList>
    </citation>
    <scope>NUCLEOTIDE SEQUENCE [LARGE SCALE GENOMIC DNA]</scope>
    <source>
        <strain evidence="3 4">cv. Zhongwan 6</strain>
    </source>
</reference>
<keyword evidence="4" id="KW-1185">Reference proteome</keyword>
<comment type="caution">
    <text evidence="3">The sequence shown here is derived from an EMBL/GenBank/DDBJ whole genome shotgun (WGS) entry which is preliminary data.</text>
</comment>
<evidence type="ECO:0000256" key="1">
    <source>
        <dbReference type="SAM" id="MobiDB-lite"/>
    </source>
</evidence>
<dbReference type="Pfam" id="PF25597">
    <property type="entry name" value="SH3_retrovirus"/>
    <property type="match status" value="1"/>
</dbReference>
<dbReference type="InterPro" id="IPR039537">
    <property type="entry name" value="Retrotran_Ty1/copia-like"/>
</dbReference>
<feature type="region of interest" description="Disordered" evidence="1">
    <location>
        <begin position="127"/>
        <end position="181"/>
    </location>
</feature>
<dbReference type="EMBL" id="JAMSHJ010000004">
    <property type="protein sequence ID" value="KAI5415607.1"/>
    <property type="molecule type" value="Genomic_DNA"/>
</dbReference>
<feature type="compositionally biased region" description="Basic and acidic residues" evidence="1">
    <location>
        <begin position="170"/>
        <end position="181"/>
    </location>
</feature>
<dbReference type="InterPro" id="IPR057670">
    <property type="entry name" value="SH3_retrovirus"/>
</dbReference>
<evidence type="ECO:0000259" key="2">
    <source>
        <dbReference type="Pfam" id="PF25597"/>
    </source>
</evidence>
<dbReference type="AlphaFoldDB" id="A0A9D4X8P5"/>
<dbReference type="PANTHER" id="PTHR42648:SF21">
    <property type="entry name" value="CYSTEINE-RICH RLK (RECEPTOR-LIKE PROTEIN KINASE) 8"/>
    <property type="match status" value="1"/>
</dbReference>
<dbReference type="PANTHER" id="PTHR42648">
    <property type="entry name" value="TRANSPOSASE, PUTATIVE-RELATED"/>
    <property type="match status" value="1"/>
</dbReference>
<dbReference type="Proteomes" id="UP001058974">
    <property type="component" value="Chromosome 4"/>
</dbReference>
<evidence type="ECO:0000313" key="4">
    <source>
        <dbReference type="Proteomes" id="UP001058974"/>
    </source>
</evidence>
<name>A0A9D4X8P5_PEA</name>